<gene>
    <name evidence="3" type="ORF">G7Z17_g5893</name>
</gene>
<organism evidence="3 4">
    <name type="scientific">Cylindrodendrum hubeiense</name>
    <dbReference type="NCBI Taxonomy" id="595255"/>
    <lineage>
        <taxon>Eukaryota</taxon>
        <taxon>Fungi</taxon>
        <taxon>Dikarya</taxon>
        <taxon>Ascomycota</taxon>
        <taxon>Pezizomycotina</taxon>
        <taxon>Sordariomycetes</taxon>
        <taxon>Hypocreomycetidae</taxon>
        <taxon>Hypocreales</taxon>
        <taxon>Nectriaceae</taxon>
        <taxon>Cylindrodendrum</taxon>
    </lineage>
</organism>
<feature type="region of interest" description="Disordered" evidence="1">
    <location>
        <begin position="383"/>
        <end position="413"/>
    </location>
</feature>
<dbReference type="Gene3D" id="1.10.8.10">
    <property type="entry name" value="DNA helicase RuvA subunit, C-terminal domain"/>
    <property type="match status" value="1"/>
</dbReference>
<dbReference type="CDD" id="cd14364">
    <property type="entry name" value="CUE_ASCC2"/>
    <property type="match status" value="1"/>
</dbReference>
<comment type="caution">
    <text evidence="3">The sequence shown here is derived from an EMBL/GenBank/DDBJ whole genome shotgun (WGS) entry which is preliminary data.</text>
</comment>
<protein>
    <recommendedName>
        <fullName evidence="2">CUE domain-containing protein</fullName>
    </recommendedName>
</protein>
<evidence type="ECO:0000256" key="1">
    <source>
        <dbReference type="SAM" id="MobiDB-lite"/>
    </source>
</evidence>
<dbReference type="OrthoDB" id="5577209at2759"/>
<accession>A0A9P5HG75</accession>
<feature type="compositionally biased region" description="Basic and acidic residues" evidence="1">
    <location>
        <begin position="614"/>
        <end position="629"/>
    </location>
</feature>
<name>A0A9P5HG75_9HYPO</name>
<evidence type="ECO:0000313" key="4">
    <source>
        <dbReference type="Proteomes" id="UP000722485"/>
    </source>
</evidence>
<dbReference type="Pfam" id="PF02845">
    <property type="entry name" value="CUE"/>
    <property type="match status" value="1"/>
</dbReference>
<feature type="region of interest" description="Disordered" evidence="1">
    <location>
        <begin position="559"/>
        <end position="652"/>
    </location>
</feature>
<feature type="compositionally biased region" description="Polar residues" evidence="1">
    <location>
        <begin position="562"/>
        <end position="574"/>
    </location>
</feature>
<dbReference type="SUPFAM" id="SSF46934">
    <property type="entry name" value="UBA-like"/>
    <property type="match status" value="1"/>
</dbReference>
<evidence type="ECO:0000259" key="2">
    <source>
        <dbReference type="PROSITE" id="PS51140"/>
    </source>
</evidence>
<dbReference type="PROSITE" id="PS51140">
    <property type="entry name" value="CUE"/>
    <property type="match status" value="1"/>
</dbReference>
<proteinExistence type="predicted"/>
<dbReference type="EMBL" id="JAANBB010000104">
    <property type="protein sequence ID" value="KAF7550182.1"/>
    <property type="molecule type" value="Genomic_DNA"/>
</dbReference>
<feature type="compositionally biased region" description="Basic residues" evidence="1">
    <location>
        <begin position="595"/>
        <end position="605"/>
    </location>
</feature>
<dbReference type="SMART" id="SM00546">
    <property type="entry name" value="CUE"/>
    <property type="match status" value="1"/>
</dbReference>
<dbReference type="Proteomes" id="UP000722485">
    <property type="component" value="Unassembled WGS sequence"/>
</dbReference>
<dbReference type="InterPro" id="IPR041800">
    <property type="entry name" value="ASCC2_CUE"/>
</dbReference>
<feature type="domain" description="CUE" evidence="2">
    <location>
        <begin position="331"/>
        <end position="374"/>
    </location>
</feature>
<dbReference type="GO" id="GO:0043130">
    <property type="term" value="F:ubiquitin binding"/>
    <property type="evidence" value="ECO:0007669"/>
    <property type="project" value="InterPro"/>
</dbReference>
<feature type="compositionally biased region" description="Basic residues" evidence="1">
    <location>
        <begin position="632"/>
        <end position="646"/>
    </location>
</feature>
<dbReference type="PANTHER" id="PTHR21494">
    <property type="entry name" value="ACTIVATING SIGNAL COINTEGRATOR 1 COMPLEX SUBUNIT 2 ASC-1 COMPLEX SUBUNIT P100"/>
    <property type="match status" value="1"/>
</dbReference>
<dbReference type="InterPro" id="IPR052586">
    <property type="entry name" value="ASCC2"/>
</dbReference>
<dbReference type="InterPro" id="IPR003892">
    <property type="entry name" value="CUE"/>
</dbReference>
<dbReference type="PANTHER" id="PTHR21494:SF0">
    <property type="entry name" value="ACTIVATING SIGNAL COINTEGRATOR 1 COMPLEX SUBUNIT 2"/>
    <property type="match status" value="1"/>
</dbReference>
<reference evidence="3" key="1">
    <citation type="submission" date="2020-03" db="EMBL/GenBank/DDBJ databases">
        <title>Draft Genome Sequence of Cylindrodendrum hubeiense.</title>
        <authorList>
            <person name="Buettner E."/>
            <person name="Kellner H."/>
        </authorList>
    </citation>
    <scope>NUCLEOTIDE SEQUENCE</scope>
    <source>
        <strain evidence="3">IHI 201604</strain>
    </source>
</reference>
<keyword evidence="4" id="KW-1185">Reference proteome</keyword>
<evidence type="ECO:0000313" key="3">
    <source>
        <dbReference type="EMBL" id="KAF7550182.1"/>
    </source>
</evidence>
<dbReference type="InterPro" id="IPR009060">
    <property type="entry name" value="UBA-like_sf"/>
</dbReference>
<sequence length="652" mass="70997">MPNLPPFAPFPKSAWRQHLSASEWDSLLAAWIALCHALLALPDKDFKTAVSKDESVAGFLASFAEETAEAGTASLGLHSTLLMIAVFQLSTRILTTSPPPQPQLLAFPFLADLAKIFPRRVTAPLIAQLFNQHSTLLESSITSLKKLLIPHLDSGIKGDLKLVESQLTRLNHLLHVSPDACTLALAGSDFFDGLVTCFRVMNPPLRKVIVTTIYLCLVGLVDAEPPKWAMLNDELYALKSAADAHKAGPLNVNDSLVPELLTSTPLLKLLLRRAEDSGAATQNLKNRITALEVFKKGAMVRPKRLVRRKVDKGKGKSKESQHELEAEIHVHRMSQITQVQDLFPDLGAGFVAKCLDEYGDDVEQVVANLLSETLPPHLASADRTEPLSLHPVPRKHTDLAPRSTPPQIPTRRNVFDDDELDRLALDTSKLSFGKNPTKTAEDILKDKSTAPNRAAILSALAAFDSDDDERDDTYDAADVGGTVDATNNEADGVSDGNEEALFRAFQTDAKVFDRDATTRRSSPRAKLREETGMTDETIEGWAVMLTRNPQQKRRLAAKYAFSGQQTQLESTSWKATPGEDGEADGGSSRGGRGGGRARGRGRGRGRGNVAGPTGEKETEAARRNKESNKGSRANHNRRDARAKKMARGGFAG</sequence>
<dbReference type="AlphaFoldDB" id="A0A9P5HG75"/>